<evidence type="ECO:0000256" key="2">
    <source>
        <dbReference type="SAM" id="MobiDB-lite"/>
    </source>
</evidence>
<dbReference type="PANTHER" id="PTHR13356:SF0">
    <property type="entry name" value="SOSS COMPLEX SUBUNIT B HOMOLOG"/>
    <property type="match status" value="1"/>
</dbReference>
<dbReference type="Gene3D" id="2.40.50.140">
    <property type="entry name" value="Nucleic acid-binding proteins"/>
    <property type="match status" value="3"/>
</dbReference>
<dbReference type="PANTHER" id="PTHR13356">
    <property type="entry name" value="OB FOLD NUCLEIC ACID BINDING PROTEIN-RELATED"/>
    <property type="match status" value="1"/>
</dbReference>
<keyword evidence="4" id="KW-1185">Reference proteome</keyword>
<dbReference type="KEGG" id="ncv:NCAV_1652"/>
<feature type="region of interest" description="Disordered" evidence="2">
    <location>
        <begin position="549"/>
        <end position="580"/>
    </location>
</feature>
<gene>
    <name evidence="3" type="ORF">NCAV_1652</name>
</gene>
<reference evidence="4" key="1">
    <citation type="submission" date="2018-01" db="EMBL/GenBank/DDBJ databases">
        <authorList>
            <person name="Kerou L M."/>
        </authorList>
    </citation>
    <scope>NUCLEOTIDE SEQUENCE [LARGE SCALE GENOMIC DNA]</scope>
    <source>
        <strain evidence="4">SCU2</strain>
    </source>
</reference>
<evidence type="ECO:0000313" key="3">
    <source>
        <dbReference type="EMBL" id="SPC34815.1"/>
    </source>
</evidence>
<dbReference type="AlphaFoldDB" id="A0A2K5AT49"/>
<dbReference type="GO" id="GO:0003677">
    <property type="term" value="F:DNA binding"/>
    <property type="evidence" value="ECO:0007669"/>
    <property type="project" value="UniProtKB-KW"/>
</dbReference>
<feature type="compositionally biased region" description="Low complexity" evidence="2">
    <location>
        <begin position="568"/>
        <end position="580"/>
    </location>
</feature>
<keyword evidence="1" id="KW-0238">DNA-binding</keyword>
<sequence>MDTESIVATILKHRPDLSKEDVLAMAREKMRSIGAGYLTEQGALFLVAADLGIRIDEELMGRMRMATASSSVYVALKDLYSGARDVSITARVMKIYPVKRYSRSDGTSSRLRRLVVYDNDKSINVNLWDDAADAVERLGIKAGDVIRISRAYVRSNLNGSLVINTGMKSSVESTSSAGYDSTSKGMNSTGTGMGTGVEIMGLEDIAMDVSDVASLDGDNLVITGILCSNPMISTYRNRDGEESKVMSMLLQGRASKVRVVIWDINYANLARMIPLNSRVLVAGVKVKRDGERVELHGDAGSIVKTLRHKGYTSSDDAYAGVDVVDEDYLGLMKLRILAINSVEDDEHGKKKDSSSATTTATMGSNSSSSSSSMSKYAIVMVDGEERGNEAKAMYLLDISSLKHGGEVRMREEMSIECIPSRILGYTIYLDEDSYIAVREDEGSEKGGRGRGAVYEHISKIADVEEERLYAIEAIVLTMPKVDEVRLRNGRIGRRAEVLVGDDTREARLIAWDRQVESIEALRIGERIRVYGVVAKRRAEMVVMRKDRINDNNYGSEGDEDEDGVANISNDSDNNNNSSSDVYELHVRQFTVIKHIG</sequence>
<feature type="region of interest" description="Disordered" evidence="2">
    <location>
        <begin position="346"/>
        <end position="371"/>
    </location>
</feature>
<dbReference type="SUPFAM" id="SSF50249">
    <property type="entry name" value="Nucleic acid-binding proteins"/>
    <property type="match status" value="2"/>
</dbReference>
<dbReference type="GO" id="GO:0010212">
    <property type="term" value="P:response to ionizing radiation"/>
    <property type="evidence" value="ECO:0007669"/>
    <property type="project" value="TreeGrafter"/>
</dbReference>
<dbReference type="CDD" id="cd04491">
    <property type="entry name" value="SoSSB_OBF"/>
    <property type="match status" value="1"/>
</dbReference>
<dbReference type="GO" id="GO:0000724">
    <property type="term" value="P:double-strand break repair via homologous recombination"/>
    <property type="evidence" value="ECO:0007669"/>
    <property type="project" value="TreeGrafter"/>
</dbReference>
<accession>A0A2K5AT49</accession>
<evidence type="ECO:0000256" key="1">
    <source>
        <dbReference type="ARBA" id="ARBA00023125"/>
    </source>
</evidence>
<dbReference type="EMBL" id="LT981265">
    <property type="protein sequence ID" value="SPC34815.1"/>
    <property type="molecule type" value="Genomic_DNA"/>
</dbReference>
<dbReference type="InterPro" id="IPR051231">
    <property type="entry name" value="SOSS-B"/>
</dbReference>
<dbReference type="RefSeq" id="WP_148695275.1">
    <property type="nucleotide sequence ID" value="NZ_LT981265.1"/>
</dbReference>
<dbReference type="Proteomes" id="UP000236248">
    <property type="component" value="Chromosome NCAV"/>
</dbReference>
<protein>
    <submittedName>
        <fullName evidence="3">Putative RPA-like protein</fullName>
    </submittedName>
</protein>
<dbReference type="GeneID" id="41595643"/>
<feature type="compositionally biased region" description="Low complexity" evidence="2">
    <location>
        <begin position="354"/>
        <end position="371"/>
    </location>
</feature>
<dbReference type="InterPro" id="IPR012340">
    <property type="entry name" value="NA-bd_OB-fold"/>
</dbReference>
<name>A0A2K5AT49_9ARCH</name>
<proteinExistence type="predicted"/>
<organism evidence="3 4">
    <name type="scientific">Candidatus Nitrosocaldus cavascurensis</name>
    <dbReference type="NCBI Taxonomy" id="2058097"/>
    <lineage>
        <taxon>Archaea</taxon>
        <taxon>Nitrososphaerota</taxon>
        <taxon>Nitrososphaeria</taxon>
        <taxon>Candidatus Nitrosocaldales</taxon>
        <taxon>Candidatus Nitrosocaldaceae</taxon>
        <taxon>Candidatus Nitrosocaldus</taxon>
    </lineage>
</organism>
<evidence type="ECO:0000313" key="4">
    <source>
        <dbReference type="Proteomes" id="UP000236248"/>
    </source>
</evidence>